<feature type="transmembrane region" description="Helical" evidence="2">
    <location>
        <begin position="671"/>
        <end position="693"/>
    </location>
</feature>
<evidence type="ECO:0000256" key="1">
    <source>
        <dbReference type="SAM" id="MobiDB-lite"/>
    </source>
</evidence>
<dbReference type="AlphaFoldDB" id="A0A2L2TD18"/>
<dbReference type="InterPro" id="IPR021840">
    <property type="entry name" value="DUF3433"/>
</dbReference>
<feature type="transmembrane region" description="Helical" evidence="2">
    <location>
        <begin position="90"/>
        <end position="108"/>
    </location>
</feature>
<accession>A0A2L2TD18</accession>
<evidence type="ECO:0000256" key="2">
    <source>
        <dbReference type="SAM" id="Phobius"/>
    </source>
</evidence>
<sequence length="1239" mass="136118">MIHSKPISESVTLMAEPDNLEDHHPVEMTPHVKAGSPENSSQSPFWLTKAALLLFVFIFASCSVSLIAMHRFMHAQGGLPLKLSSSEYSWTYGPTAVLVIIMSLWRRIDYYYKSTQPWMELQSGPVPASRSLLLDYISPFQLQSMYQAFRFGHYRVTATIFSFFLMKAIILVSTTLFVVQNSSHHETIDITYQNTFDAAQIWSSPSYNVLNDYEPFDSHIFDGSENSVWGYLARLNGAAANNSAWKTEDGLVSQQFRPTESSLNITSLEAQVEVFVPNITCEDATLVSEISDTSVAYSWNSSTCSAGVATTSNKCSNIKTEAKFCGEKPWHYSFFRANCSNGIKTSEFYEQKFPHDIEKYDIRHVITAAQYNIDLEVAQKHMSNAVKLIDYTAIICKIGYSIVSTKATYNPLAGHATISTAAVKKGGTPLHNLTSPYLAEMLFSNLYRSGEALVTNKTIMAETLHLGWERRQSEALFQMMAVALGDNFEPEMFLNSSILRNTSIAVVDGLLNELARELLLVNKESKDTADGLVSEPRLCTRSAAVWAMAAGFALLAAISLLPVLQNVLRYSGHSSENDLVVVLDEAQFKATTNGSGDMSVEISKSNMLLSTTTSKDTPQVKAWVPLTGSLPFVIATIAFPILAIGVLELLHQLSNQRQGLIDMHKDDSTGLSYVTRIASTAVVFAIATMFNSLDFNIATLAPYSALRSGSVQANRSILFHLLSVSPFLVIMKTLRAGYFGAATSNISTLLGSFLTIVVSGLWILTGNILLVKPSSVMVTNWHASWPINGTDDGGAAVALNLIRNGGANASLGIWEDIVLPDIELSVSHTPSSDLNYQYLNYTYRVGALRPFLSCMAIPSSSFTLELDVSSIYRREILSAHFLAPYSCGDVKVNKMANISFGLNPILLRYQFAGASERAVSGFIGGYIDLNTTAGTSDAECPSVGVFFGRISDKDIPTWNLTALVCSQGIEQIPVDVTYKGNPALRQINEDVQPKLERDEGWRWMNKTSKSQTLGYRLHRFLDADLVRFAGEEDLIGPNNVNKLIRAVERNYAEYMRIVIDRNFRANKNNTAELMTAEAFPSKASPSSYKTKISGTSYEYGTRLAINSTSKLILQILLAAMAVLGLASYLLVKIDGTLPRNPCSIASTMGFLAGSQLCDPSSGIIPRGAEYMSDKELANVFDGWVFSLGWWHTQRSSDTQSSDSGSMDVVGSEQEDGAESTREVSKRFGVDVGCADVSKF</sequence>
<feature type="region of interest" description="Disordered" evidence="1">
    <location>
        <begin position="1195"/>
        <end position="1223"/>
    </location>
</feature>
<dbReference type="EMBL" id="LN649230">
    <property type="protein sequence ID" value="CEI63321.1"/>
    <property type="molecule type" value="Genomic_DNA"/>
</dbReference>
<reference evidence="4" key="1">
    <citation type="submission" date="2014-10" db="EMBL/GenBank/DDBJ databases">
        <authorList>
            <person name="King R."/>
        </authorList>
    </citation>
    <scope>NUCLEOTIDE SEQUENCE [LARGE SCALE GENOMIC DNA]</scope>
    <source>
        <strain evidence="4">A3/5</strain>
    </source>
</reference>
<feature type="transmembrane region" description="Helical" evidence="2">
    <location>
        <begin position="1111"/>
        <end position="1131"/>
    </location>
</feature>
<feature type="transmembrane region" description="Helical" evidence="2">
    <location>
        <begin position="160"/>
        <end position="179"/>
    </location>
</feature>
<dbReference type="PANTHER" id="PTHR37544:SF1">
    <property type="entry name" value="PHOSPHORIBOSYLAMINOIMIDAZOLE-SUCCINOCARBOXAMIDE SYNTHASE"/>
    <property type="match status" value="1"/>
</dbReference>
<protein>
    <submittedName>
        <fullName evidence="3">Uncharacterized protein</fullName>
    </submittedName>
</protein>
<feature type="transmembrane region" description="Helical" evidence="2">
    <location>
        <begin position="543"/>
        <end position="564"/>
    </location>
</feature>
<proteinExistence type="predicted"/>
<feature type="transmembrane region" description="Helical" evidence="2">
    <location>
        <begin position="630"/>
        <end position="650"/>
    </location>
</feature>
<feature type="transmembrane region" description="Helical" evidence="2">
    <location>
        <begin position="746"/>
        <end position="770"/>
    </location>
</feature>
<keyword evidence="4" id="KW-1185">Reference proteome</keyword>
<keyword evidence="2" id="KW-0472">Membrane</keyword>
<evidence type="ECO:0000313" key="4">
    <source>
        <dbReference type="Proteomes" id="UP000245910"/>
    </source>
</evidence>
<dbReference type="PANTHER" id="PTHR37544">
    <property type="entry name" value="SPRAY-RELATED"/>
    <property type="match status" value="1"/>
</dbReference>
<feature type="transmembrane region" description="Helical" evidence="2">
    <location>
        <begin position="713"/>
        <end position="734"/>
    </location>
</feature>
<name>A0A2L2TD18_9HYPO</name>
<feature type="transmembrane region" description="Helical" evidence="2">
    <location>
        <begin position="50"/>
        <end position="69"/>
    </location>
</feature>
<evidence type="ECO:0000313" key="3">
    <source>
        <dbReference type="EMBL" id="CEI63321.1"/>
    </source>
</evidence>
<dbReference type="Pfam" id="PF11915">
    <property type="entry name" value="DUF3433"/>
    <property type="match status" value="2"/>
</dbReference>
<dbReference type="STRING" id="56646.A0A2L2TD18"/>
<feature type="compositionally biased region" description="Low complexity" evidence="1">
    <location>
        <begin position="1195"/>
        <end position="1211"/>
    </location>
</feature>
<keyword evidence="2" id="KW-0812">Transmembrane</keyword>
<keyword evidence="2" id="KW-1133">Transmembrane helix</keyword>
<dbReference type="Proteomes" id="UP000245910">
    <property type="component" value="Chromosome II"/>
</dbReference>
<organism evidence="3 4">
    <name type="scientific">Fusarium venenatum</name>
    <dbReference type="NCBI Taxonomy" id="56646"/>
    <lineage>
        <taxon>Eukaryota</taxon>
        <taxon>Fungi</taxon>
        <taxon>Dikarya</taxon>
        <taxon>Ascomycota</taxon>
        <taxon>Pezizomycotina</taxon>
        <taxon>Sordariomycetes</taxon>
        <taxon>Hypocreomycetidae</taxon>
        <taxon>Hypocreales</taxon>
        <taxon>Nectriaceae</taxon>
        <taxon>Fusarium</taxon>
    </lineage>
</organism>